<sequence length="108" mass="12203">MVGIGGNKGFNQCSWVLCGDFNVDTHLKRSIFIEDIELMDLQLAGGNYTWRRGETHTTTARLDKFLFSEDWDSTFRNIKQSRVSMTEYGASGNLSTSVANLISSWNQN</sequence>
<evidence type="ECO:0000313" key="2">
    <source>
        <dbReference type="EMBL" id="KAG5630782.1"/>
    </source>
</evidence>
<keyword evidence="3" id="KW-1185">Reference proteome</keyword>
<name>A0A9J6B237_SOLCO</name>
<dbReference type="InterPro" id="IPR005135">
    <property type="entry name" value="Endo/exonuclease/phosphatase"/>
</dbReference>
<feature type="domain" description="Endonuclease/exonuclease/phosphatase" evidence="1">
    <location>
        <begin position="14"/>
        <end position="71"/>
    </location>
</feature>
<comment type="caution">
    <text evidence="2">The sequence shown here is derived from an EMBL/GenBank/DDBJ whole genome shotgun (WGS) entry which is preliminary data.</text>
</comment>
<proteinExistence type="predicted"/>
<dbReference type="SUPFAM" id="SSF56219">
    <property type="entry name" value="DNase I-like"/>
    <property type="match status" value="1"/>
</dbReference>
<evidence type="ECO:0000313" key="3">
    <source>
        <dbReference type="Proteomes" id="UP000824120"/>
    </source>
</evidence>
<gene>
    <name evidence="2" type="ORF">H5410_002499</name>
</gene>
<dbReference type="InterPro" id="IPR036691">
    <property type="entry name" value="Endo/exonu/phosph_ase_sf"/>
</dbReference>
<dbReference type="AlphaFoldDB" id="A0A9J6B237"/>
<evidence type="ECO:0000259" key="1">
    <source>
        <dbReference type="Pfam" id="PF03372"/>
    </source>
</evidence>
<protein>
    <recommendedName>
        <fullName evidence="1">Endonuclease/exonuclease/phosphatase domain-containing protein</fullName>
    </recommendedName>
</protein>
<dbReference type="EMBL" id="JACXVP010000001">
    <property type="protein sequence ID" value="KAG5630782.1"/>
    <property type="molecule type" value="Genomic_DNA"/>
</dbReference>
<dbReference type="Pfam" id="PF03372">
    <property type="entry name" value="Exo_endo_phos"/>
    <property type="match status" value="1"/>
</dbReference>
<reference evidence="2 3" key="1">
    <citation type="submission" date="2020-09" db="EMBL/GenBank/DDBJ databases">
        <title>De no assembly of potato wild relative species, Solanum commersonii.</title>
        <authorList>
            <person name="Cho K."/>
        </authorList>
    </citation>
    <scope>NUCLEOTIDE SEQUENCE [LARGE SCALE GENOMIC DNA]</scope>
    <source>
        <strain evidence="2">LZ3.2</strain>
        <tissue evidence="2">Leaf</tissue>
    </source>
</reference>
<dbReference type="Proteomes" id="UP000824120">
    <property type="component" value="Chromosome 1"/>
</dbReference>
<accession>A0A9J6B237</accession>
<organism evidence="2 3">
    <name type="scientific">Solanum commersonii</name>
    <name type="common">Commerson's wild potato</name>
    <name type="synonym">Commerson's nightshade</name>
    <dbReference type="NCBI Taxonomy" id="4109"/>
    <lineage>
        <taxon>Eukaryota</taxon>
        <taxon>Viridiplantae</taxon>
        <taxon>Streptophyta</taxon>
        <taxon>Embryophyta</taxon>
        <taxon>Tracheophyta</taxon>
        <taxon>Spermatophyta</taxon>
        <taxon>Magnoliopsida</taxon>
        <taxon>eudicotyledons</taxon>
        <taxon>Gunneridae</taxon>
        <taxon>Pentapetalae</taxon>
        <taxon>asterids</taxon>
        <taxon>lamiids</taxon>
        <taxon>Solanales</taxon>
        <taxon>Solanaceae</taxon>
        <taxon>Solanoideae</taxon>
        <taxon>Solaneae</taxon>
        <taxon>Solanum</taxon>
    </lineage>
</organism>
<dbReference type="OrthoDB" id="1304304at2759"/>
<dbReference type="GO" id="GO:0003824">
    <property type="term" value="F:catalytic activity"/>
    <property type="evidence" value="ECO:0007669"/>
    <property type="project" value="InterPro"/>
</dbReference>
<dbReference type="Gene3D" id="3.60.10.10">
    <property type="entry name" value="Endonuclease/exonuclease/phosphatase"/>
    <property type="match status" value="1"/>
</dbReference>